<name>A0ABQ2NZ38_9BACI</name>
<dbReference type="CDD" id="cd03811">
    <property type="entry name" value="GT4_GT28_WabH-like"/>
    <property type="match status" value="1"/>
</dbReference>
<feature type="domain" description="Glycosyl transferase family 1" evidence="1">
    <location>
        <begin position="228"/>
        <end position="375"/>
    </location>
</feature>
<dbReference type="InterPro" id="IPR001296">
    <property type="entry name" value="Glyco_trans_1"/>
</dbReference>
<dbReference type="RefSeq" id="WP_188735873.1">
    <property type="nucleotide sequence ID" value="NZ_BMLW01000011.1"/>
</dbReference>
<dbReference type="PANTHER" id="PTHR12526">
    <property type="entry name" value="GLYCOSYLTRANSFERASE"/>
    <property type="match status" value="1"/>
</dbReference>
<accession>A0ABQ2NZ38</accession>
<evidence type="ECO:0000259" key="1">
    <source>
        <dbReference type="Pfam" id="PF00534"/>
    </source>
</evidence>
<dbReference type="Pfam" id="PF00534">
    <property type="entry name" value="Glycos_transf_1"/>
    <property type="match status" value="1"/>
</dbReference>
<dbReference type="Gene3D" id="3.40.50.2000">
    <property type="entry name" value="Glycogen Phosphorylase B"/>
    <property type="match status" value="2"/>
</dbReference>
<dbReference type="EMBL" id="BMLW01000011">
    <property type="protein sequence ID" value="GGP14031.1"/>
    <property type="molecule type" value="Genomic_DNA"/>
</dbReference>
<proteinExistence type="predicted"/>
<protein>
    <recommendedName>
        <fullName evidence="1">Glycosyl transferase family 1 domain-containing protein</fullName>
    </recommendedName>
</protein>
<organism evidence="2 3">
    <name type="scientific">Oceanobacillus neutriphilus</name>
    <dbReference type="NCBI Taxonomy" id="531815"/>
    <lineage>
        <taxon>Bacteria</taxon>
        <taxon>Bacillati</taxon>
        <taxon>Bacillota</taxon>
        <taxon>Bacilli</taxon>
        <taxon>Bacillales</taxon>
        <taxon>Bacillaceae</taxon>
        <taxon>Oceanobacillus</taxon>
    </lineage>
</organism>
<dbReference type="SUPFAM" id="SSF53756">
    <property type="entry name" value="UDP-Glycosyltransferase/glycogen phosphorylase"/>
    <property type="match status" value="1"/>
</dbReference>
<evidence type="ECO:0000313" key="2">
    <source>
        <dbReference type="EMBL" id="GGP14031.1"/>
    </source>
</evidence>
<evidence type="ECO:0000313" key="3">
    <source>
        <dbReference type="Proteomes" id="UP000641206"/>
    </source>
</evidence>
<comment type="caution">
    <text evidence="2">The sequence shown here is derived from an EMBL/GenBank/DDBJ whole genome shotgun (WGS) entry which is preliminary data.</text>
</comment>
<keyword evidence="3" id="KW-1185">Reference proteome</keyword>
<reference evidence="3" key="1">
    <citation type="journal article" date="2019" name="Int. J. Syst. Evol. Microbiol.">
        <title>The Global Catalogue of Microorganisms (GCM) 10K type strain sequencing project: providing services to taxonomists for standard genome sequencing and annotation.</title>
        <authorList>
            <consortium name="The Broad Institute Genomics Platform"/>
            <consortium name="The Broad Institute Genome Sequencing Center for Infectious Disease"/>
            <person name="Wu L."/>
            <person name="Ma J."/>
        </authorList>
    </citation>
    <scope>NUCLEOTIDE SEQUENCE [LARGE SCALE GENOMIC DNA]</scope>
    <source>
        <strain evidence="3">CGMCC 1.7693</strain>
    </source>
</reference>
<gene>
    <name evidence="2" type="ORF">GCM10011346_36380</name>
</gene>
<dbReference type="PANTHER" id="PTHR12526:SF630">
    <property type="entry name" value="GLYCOSYLTRANSFERASE"/>
    <property type="match status" value="1"/>
</dbReference>
<dbReference type="Proteomes" id="UP000641206">
    <property type="component" value="Unassembled WGS sequence"/>
</dbReference>
<sequence length="388" mass="44984">MKTKMIFMLINMNIGGTEKALLNMIAEMPEQKYDITILMLEKYGGFLNAIPSHVNVEYVTEYPAVKGMLTNPPKQTIWNLMKNGRLIRAMNFSLIYGLSRLLKNKSIFLKYMLRNVADIKDEYDAAAAYAGPMDLISYFVIHKIKAEKKLQWIHFDVTKIDFDVQFSKRLYPRFDRIYTVSNEGRDRLIRVLPELQSNIAFYPNRISSDLILRMAEEDRGFDDAFDGIRILTIGRLSKEKGQDLVIPVLAKLREKGYKVRWYCVGEGNSRSEYEYLIKRFDVEKDFILLGAHANPYPFFKQCDIYVQPSRHEGFCITLGEAKVFKKPIITTNFTGAHEQMDGIDTGVVVEADGREIYQAITHFINNRLRNKVEKNHIEPLFSEVRKDA</sequence>